<dbReference type="PRINTS" id="PR00415">
    <property type="entry name" value="ACONITASE"/>
</dbReference>
<dbReference type="InterPro" id="IPR033941">
    <property type="entry name" value="IPMI_cat"/>
</dbReference>
<dbReference type="Gene3D" id="3.30.499.10">
    <property type="entry name" value="Aconitase, domain 3"/>
    <property type="match status" value="2"/>
</dbReference>
<evidence type="ECO:0000256" key="10">
    <source>
        <dbReference type="ARBA" id="ARBA00023014"/>
    </source>
</evidence>
<evidence type="ECO:0000256" key="7">
    <source>
        <dbReference type="ARBA" id="ARBA00022605"/>
    </source>
</evidence>
<keyword evidence="16" id="KW-1185">Reference proteome</keyword>
<dbReference type="RefSeq" id="WP_345194641.1">
    <property type="nucleotide sequence ID" value="NZ_BAABFL010000112.1"/>
</dbReference>
<dbReference type="NCBIfam" id="NF004016">
    <property type="entry name" value="PRK05478.1"/>
    <property type="match status" value="1"/>
</dbReference>
<gene>
    <name evidence="13 15" type="primary">leuC</name>
    <name evidence="15" type="ORF">GCM10023116_11880</name>
</gene>
<accession>A0ABP8V0D9</accession>
<dbReference type="PANTHER" id="PTHR43822:SF9">
    <property type="entry name" value="3-ISOPROPYLMALATE DEHYDRATASE"/>
    <property type="match status" value="1"/>
</dbReference>
<evidence type="ECO:0000256" key="2">
    <source>
        <dbReference type="ARBA" id="ARBA00002695"/>
    </source>
</evidence>
<comment type="catalytic activity">
    <reaction evidence="1 13">
        <text>(2R,3S)-3-isopropylmalate = (2S)-2-isopropylmalate</text>
        <dbReference type="Rhea" id="RHEA:32287"/>
        <dbReference type="ChEBI" id="CHEBI:1178"/>
        <dbReference type="ChEBI" id="CHEBI:35121"/>
        <dbReference type="EC" id="4.2.1.33"/>
    </reaction>
</comment>
<dbReference type="SUPFAM" id="SSF53732">
    <property type="entry name" value="Aconitase iron-sulfur domain"/>
    <property type="match status" value="1"/>
</dbReference>
<comment type="function">
    <text evidence="2 13">Catalyzes the isomerization between 2-isopropylmalate and 3-isopropylmalate, via the formation of 2-isopropylmaleate.</text>
</comment>
<keyword evidence="8 13" id="KW-0479">Metal-binding</keyword>
<comment type="subunit">
    <text evidence="4 13">Heterodimer of LeuC and LeuD.</text>
</comment>
<dbReference type="PANTHER" id="PTHR43822">
    <property type="entry name" value="HOMOACONITASE, MITOCHONDRIAL-RELATED"/>
    <property type="match status" value="1"/>
</dbReference>
<evidence type="ECO:0000256" key="4">
    <source>
        <dbReference type="ARBA" id="ARBA00011271"/>
    </source>
</evidence>
<evidence type="ECO:0000256" key="1">
    <source>
        <dbReference type="ARBA" id="ARBA00000491"/>
    </source>
</evidence>
<evidence type="ECO:0000256" key="13">
    <source>
        <dbReference type="HAMAP-Rule" id="MF_01026"/>
    </source>
</evidence>
<keyword evidence="12 13" id="KW-0100">Branched-chain amino acid biosynthesis</keyword>
<feature type="binding site" evidence="13">
    <location>
        <position position="353"/>
    </location>
    <ligand>
        <name>[4Fe-4S] cluster</name>
        <dbReference type="ChEBI" id="CHEBI:49883"/>
    </ligand>
</feature>
<evidence type="ECO:0000313" key="15">
    <source>
        <dbReference type="EMBL" id="GAA4648914.1"/>
    </source>
</evidence>
<keyword evidence="5 13" id="KW-0432">Leucine biosynthesis</keyword>
<reference evidence="16" key="1">
    <citation type="journal article" date="2019" name="Int. J. Syst. Evol. Microbiol.">
        <title>The Global Catalogue of Microorganisms (GCM) 10K type strain sequencing project: providing services to taxonomists for standard genome sequencing and annotation.</title>
        <authorList>
            <consortium name="The Broad Institute Genomics Platform"/>
            <consortium name="The Broad Institute Genome Sequencing Center for Infectious Disease"/>
            <person name="Wu L."/>
            <person name="Ma J."/>
        </authorList>
    </citation>
    <scope>NUCLEOTIDE SEQUENCE [LARGE SCALE GENOMIC DNA]</scope>
    <source>
        <strain evidence="16">JCM 17805</strain>
    </source>
</reference>
<dbReference type="NCBIfam" id="NF009116">
    <property type="entry name" value="PRK12466.1"/>
    <property type="match status" value="1"/>
</dbReference>
<feature type="binding site" evidence="13">
    <location>
        <position position="417"/>
    </location>
    <ligand>
        <name>[4Fe-4S] cluster</name>
        <dbReference type="ChEBI" id="CHEBI:49883"/>
    </ligand>
</feature>
<keyword evidence="6 13" id="KW-0004">4Fe-4S</keyword>
<dbReference type="InterPro" id="IPR001030">
    <property type="entry name" value="Acoase/IPM_deHydtase_lsu_aba"/>
</dbReference>
<comment type="similarity">
    <text evidence="13">Belongs to the aconitase/IPM isomerase family. LeuC type 1 subfamily.</text>
</comment>
<keyword evidence="9 13" id="KW-0408">Iron</keyword>
<dbReference type="NCBIfam" id="TIGR00170">
    <property type="entry name" value="leuC"/>
    <property type="match status" value="1"/>
</dbReference>
<evidence type="ECO:0000256" key="8">
    <source>
        <dbReference type="ARBA" id="ARBA00022723"/>
    </source>
</evidence>
<keyword evidence="11 13" id="KW-0456">Lyase</keyword>
<keyword evidence="10 13" id="KW-0411">Iron-sulfur</keyword>
<protein>
    <recommendedName>
        <fullName evidence="13">3-isopropylmalate dehydratase large subunit</fullName>
        <ecNumber evidence="13">4.2.1.33</ecNumber>
    </recommendedName>
    <alternativeName>
        <fullName evidence="13">Alpha-IPM isomerase</fullName>
        <shortName evidence="13">IPMI</shortName>
    </alternativeName>
    <alternativeName>
        <fullName evidence="13">Isopropylmalate isomerase</fullName>
    </alternativeName>
</protein>
<dbReference type="InterPro" id="IPR018136">
    <property type="entry name" value="Aconitase_4Fe-4S_BS"/>
</dbReference>
<proteinExistence type="inferred from homology"/>
<dbReference type="HAMAP" id="MF_01026">
    <property type="entry name" value="LeuC_type1"/>
    <property type="match status" value="1"/>
</dbReference>
<dbReference type="EC" id="4.2.1.33" evidence="13"/>
<feature type="binding site" evidence="13">
    <location>
        <position position="414"/>
    </location>
    <ligand>
        <name>[4Fe-4S] cluster</name>
        <dbReference type="ChEBI" id="CHEBI:49883"/>
    </ligand>
</feature>
<evidence type="ECO:0000256" key="5">
    <source>
        <dbReference type="ARBA" id="ARBA00022430"/>
    </source>
</evidence>
<evidence type="ECO:0000256" key="6">
    <source>
        <dbReference type="ARBA" id="ARBA00022485"/>
    </source>
</evidence>
<dbReference type="Pfam" id="PF00330">
    <property type="entry name" value="Aconitase"/>
    <property type="match status" value="1"/>
</dbReference>
<evidence type="ECO:0000256" key="11">
    <source>
        <dbReference type="ARBA" id="ARBA00023239"/>
    </source>
</evidence>
<dbReference type="InterPro" id="IPR004430">
    <property type="entry name" value="3-IsopropMal_deHydase_lsu"/>
</dbReference>
<name>A0ABP8V0D9_9GAMM</name>
<evidence type="ECO:0000256" key="12">
    <source>
        <dbReference type="ARBA" id="ARBA00023304"/>
    </source>
</evidence>
<evidence type="ECO:0000256" key="9">
    <source>
        <dbReference type="ARBA" id="ARBA00023004"/>
    </source>
</evidence>
<evidence type="ECO:0000259" key="14">
    <source>
        <dbReference type="Pfam" id="PF00330"/>
    </source>
</evidence>
<feature type="domain" description="Aconitase/3-isopropylmalate dehydratase large subunit alpha/beta/alpha" evidence="14">
    <location>
        <begin position="8"/>
        <end position="464"/>
    </location>
</feature>
<comment type="cofactor">
    <cofactor evidence="13">
        <name>[4Fe-4S] cluster</name>
        <dbReference type="ChEBI" id="CHEBI:49883"/>
    </cofactor>
    <text evidence="13">Binds 1 [4Fe-4S] cluster per subunit.</text>
</comment>
<dbReference type="InterPro" id="IPR036008">
    <property type="entry name" value="Aconitase_4Fe-4S_dom"/>
</dbReference>
<sequence length="477" mass="51479">MSGKTLYDKLWDSHLVRTRDDGSALIFIDRQLLHEVTSPQAFEGLRLAGRKPWRVDASVATPDHNVPTTRSEREAGIDGIVDPVSRIQVATLDENCDEFGILEFQMQDRRQGIVHVVGPEQGLTLPGMTLVCGDSHTATHGAFAALAHGIGTSEVEHVLATQCLVTKKMKNMLVRVDGELGPGVTAKDVILAIIGEIGTAGGTGYAIEFAGSAIESLSMEGRMTICNMAIEAGARVGLVAVDDTTIEYVKHRPYAPEGDQWKAAVDWWRTLVSDSDAEFDHVVVLRGEAIEPQVSWGTSPEMVAPVSGFVPDPDQEKDEARAESIRRALAYMGLQAGMNISDIRPDRVFIGSCTNSRIEDLREAARVVEGRKVASSVKQALVVPGSGLVKEQAEQEGLDKIFIEAGMEWREPGCSMCLAMNADKLGAGEHCASTSNRNFEGRQGFGGRTHLVSPAMAAAAAVTGRFVDVRELMERAS</sequence>
<dbReference type="EMBL" id="BAABFL010000112">
    <property type="protein sequence ID" value="GAA4648914.1"/>
    <property type="molecule type" value="Genomic_DNA"/>
</dbReference>
<keyword evidence="7 13" id="KW-0028">Amino-acid biosynthesis</keyword>
<dbReference type="CDD" id="cd01583">
    <property type="entry name" value="IPMI"/>
    <property type="match status" value="1"/>
</dbReference>
<organism evidence="15 16">
    <name type="scientific">Kistimonas scapharcae</name>
    <dbReference type="NCBI Taxonomy" id="1036133"/>
    <lineage>
        <taxon>Bacteria</taxon>
        <taxon>Pseudomonadati</taxon>
        <taxon>Pseudomonadota</taxon>
        <taxon>Gammaproteobacteria</taxon>
        <taxon>Oceanospirillales</taxon>
        <taxon>Endozoicomonadaceae</taxon>
        <taxon>Kistimonas</taxon>
    </lineage>
</organism>
<dbReference type="Proteomes" id="UP001500604">
    <property type="component" value="Unassembled WGS sequence"/>
</dbReference>
<dbReference type="InterPro" id="IPR050067">
    <property type="entry name" value="IPM_dehydratase_rel_enz"/>
</dbReference>
<dbReference type="PROSITE" id="PS01244">
    <property type="entry name" value="ACONITASE_2"/>
    <property type="match status" value="1"/>
</dbReference>
<dbReference type="InterPro" id="IPR015931">
    <property type="entry name" value="Acnase/IPM_dHydase_lsu_aba_1/3"/>
</dbReference>
<comment type="caution">
    <text evidence="15">The sequence shown here is derived from an EMBL/GenBank/DDBJ whole genome shotgun (WGS) entry which is preliminary data.</text>
</comment>
<evidence type="ECO:0000256" key="3">
    <source>
        <dbReference type="ARBA" id="ARBA00004729"/>
    </source>
</evidence>
<evidence type="ECO:0000313" key="16">
    <source>
        <dbReference type="Proteomes" id="UP001500604"/>
    </source>
</evidence>
<comment type="pathway">
    <text evidence="3 13">Amino-acid biosynthesis; L-leucine biosynthesis; L-leucine from 3-methyl-2-oxobutanoate: step 2/4.</text>
</comment>